<protein>
    <recommendedName>
        <fullName evidence="2">HNH nuclease domain-containing protein</fullName>
    </recommendedName>
</protein>
<reference evidence="4" key="1">
    <citation type="submission" date="2019-06" db="EMBL/GenBank/DDBJ databases">
        <authorList>
            <person name="Broberg M."/>
        </authorList>
    </citation>
    <scope>NUCLEOTIDE SEQUENCE [LARGE SCALE GENOMIC DNA]</scope>
</reference>
<evidence type="ECO:0000313" key="3">
    <source>
        <dbReference type="EMBL" id="CAG9984344.1"/>
    </source>
</evidence>
<feature type="domain" description="HNH nuclease" evidence="2">
    <location>
        <begin position="200"/>
        <end position="255"/>
    </location>
</feature>
<evidence type="ECO:0000313" key="4">
    <source>
        <dbReference type="Proteomes" id="UP000754883"/>
    </source>
</evidence>
<keyword evidence="4" id="KW-1185">Reference proteome</keyword>
<dbReference type="OrthoDB" id="5386595at2759"/>
<dbReference type="Pfam" id="PF13391">
    <property type="entry name" value="HNH_2"/>
    <property type="match status" value="1"/>
</dbReference>
<dbReference type="AlphaFoldDB" id="A0A9N9U8L3"/>
<name>A0A9N9U8L3_9HYPO</name>
<evidence type="ECO:0000259" key="2">
    <source>
        <dbReference type="Pfam" id="PF13391"/>
    </source>
</evidence>
<dbReference type="InterPro" id="IPR003615">
    <property type="entry name" value="HNH_nuc"/>
</dbReference>
<accession>A0A9N9U8L3</accession>
<reference evidence="3 4" key="2">
    <citation type="submission" date="2021-10" db="EMBL/GenBank/DDBJ databases">
        <authorList>
            <person name="Piombo E."/>
        </authorList>
    </citation>
    <scope>NUCLEOTIDE SEQUENCE [LARGE SCALE GENOMIC DNA]</scope>
</reference>
<comment type="caution">
    <text evidence="3">The sequence shown here is derived from an EMBL/GenBank/DDBJ whole genome shotgun (WGS) entry which is preliminary data.</text>
</comment>
<sequence length="419" mass="48790">MSDSTHGPTEGPGESSIAPSIPQRASSKRSGVWDAKFASSSTDELRDMREKIRVELRVACYKLKRKRKVPMDDKLWDRYLHLARLHQLHAQAESQLGSREFNETCGDAESWYGEPDAQRFKLQYDSWSQWESIMKKHTKSLQERLTSGSESFVRLFTASKIEAWAGEEKLTDPTLPAMAKVYCPDPPAHRYRWDPVVQKWRPALRAVHLFPYRQSTSMDEIFGQGASKELFQPVNGLFLHRRIEKALKDGLLAIVPDIDLEPVDPQFPLNDQQERNDRVREWENRPIKDYKIIVIDKVNPEVTHKFFLAEDMGFEKIADLDGRKLIFKTGFRPQARYVWWTYLNTILRTAWNPRDRDSDVQHQEVRKVARYWGARGRYIKETQLLGFAKEIGHDVESLLNQGHDRDAEEPGLEACMRLH</sequence>
<feature type="region of interest" description="Disordered" evidence="1">
    <location>
        <begin position="1"/>
        <end position="34"/>
    </location>
</feature>
<gene>
    <name evidence="3" type="ORF">CBYS24578_00012108</name>
</gene>
<dbReference type="EMBL" id="CABFNO020001387">
    <property type="protein sequence ID" value="CAG9984344.1"/>
    <property type="molecule type" value="Genomic_DNA"/>
</dbReference>
<organism evidence="3 4">
    <name type="scientific">Clonostachys byssicola</name>
    <dbReference type="NCBI Taxonomy" id="160290"/>
    <lineage>
        <taxon>Eukaryota</taxon>
        <taxon>Fungi</taxon>
        <taxon>Dikarya</taxon>
        <taxon>Ascomycota</taxon>
        <taxon>Pezizomycotina</taxon>
        <taxon>Sordariomycetes</taxon>
        <taxon>Hypocreomycetidae</taxon>
        <taxon>Hypocreales</taxon>
        <taxon>Bionectriaceae</taxon>
        <taxon>Clonostachys</taxon>
    </lineage>
</organism>
<dbReference type="Proteomes" id="UP000754883">
    <property type="component" value="Unassembled WGS sequence"/>
</dbReference>
<proteinExistence type="predicted"/>
<evidence type="ECO:0000256" key="1">
    <source>
        <dbReference type="SAM" id="MobiDB-lite"/>
    </source>
</evidence>